<dbReference type="PROSITE" id="PS00107">
    <property type="entry name" value="PROTEIN_KINASE_ATP"/>
    <property type="match status" value="1"/>
</dbReference>
<dbReference type="InParanoid" id="A0A078B421"/>
<keyword evidence="5 6" id="KW-0067">ATP-binding</keyword>
<evidence type="ECO:0000313" key="10">
    <source>
        <dbReference type="Proteomes" id="UP000039865"/>
    </source>
</evidence>
<feature type="domain" description="Protein kinase" evidence="8">
    <location>
        <begin position="1"/>
        <end position="271"/>
    </location>
</feature>
<organism evidence="9 10">
    <name type="scientific">Stylonychia lemnae</name>
    <name type="common">Ciliate</name>
    <dbReference type="NCBI Taxonomy" id="5949"/>
    <lineage>
        <taxon>Eukaryota</taxon>
        <taxon>Sar</taxon>
        <taxon>Alveolata</taxon>
        <taxon>Ciliophora</taxon>
        <taxon>Intramacronucleata</taxon>
        <taxon>Spirotrichea</taxon>
        <taxon>Stichotrichia</taxon>
        <taxon>Sporadotrichida</taxon>
        <taxon>Oxytrichidae</taxon>
        <taxon>Stylonychinae</taxon>
        <taxon>Stylonychia</taxon>
    </lineage>
</organism>
<dbReference type="EMBL" id="CCKQ01017408">
    <property type="protein sequence ID" value="CDW89285.1"/>
    <property type="molecule type" value="Genomic_DNA"/>
</dbReference>
<dbReference type="PROSITE" id="PS00108">
    <property type="entry name" value="PROTEIN_KINASE_ST"/>
    <property type="match status" value="1"/>
</dbReference>
<evidence type="ECO:0000313" key="9">
    <source>
        <dbReference type="EMBL" id="CDW89285.1"/>
    </source>
</evidence>
<dbReference type="PANTHER" id="PTHR24345">
    <property type="entry name" value="SERINE/THREONINE-PROTEIN KINASE PLK"/>
    <property type="match status" value="1"/>
</dbReference>
<evidence type="ECO:0000256" key="1">
    <source>
        <dbReference type="ARBA" id="ARBA00022527"/>
    </source>
</evidence>
<proteinExistence type="inferred from homology"/>
<dbReference type="GO" id="GO:0005634">
    <property type="term" value="C:nucleus"/>
    <property type="evidence" value="ECO:0007669"/>
    <property type="project" value="TreeGrafter"/>
</dbReference>
<evidence type="ECO:0000256" key="3">
    <source>
        <dbReference type="ARBA" id="ARBA00022741"/>
    </source>
</evidence>
<dbReference type="InterPro" id="IPR017441">
    <property type="entry name" value="Protein_kinase_ATP_BS"/>
</dbReference>
<evidence type="ECO:0000256" key="2">
    <source>
        <dbReference type="ARBA" id="ARBA00022679"/>
    </source>
</evidence>
<dbReference type="AlphaFoldDB" id="A0A078B421"/>
<dbReference type="GO" id="GO:0005524">
    <property type="term" value="F:ATP binding"/>
    <property type="evidence" value="ECO:0007669"/>
    <property type="project" value="UniProtKB-UniRule"/>
</dbReference>
<dbReference type="PANTHER" id="PTHR24345:SF91">
    <property type="entry name" value="SERINE_THREONINE-PROTEIN KINASE PLK4"/>
    <property type="match status" value="1"/>
</dbReference>
<dbReference type="Gene3D" id="1.10.510.10">
    <property type="entry name" value="Transferase(Phosphotransferase) domain 1"/>
    <property type="match status" value="1"/>
</dbReference>
<dbReference type="InterPro" id="IPR000719">
    <property type="entry name" value="Prot_kinase_dom"/>
</dbReference>
<evidence type="ECO:0000256" key="7">
    <source>
        <dbReference type="RuleBase" id="RU000304"/>
    </source>
</evidence>
<keyword evidence="4 9" id="KW-0418">Kinase</keyword>
<evidence type="ECO:0000256" key="5">
    <source>
        <dbReference type="ARBA" id="ARBA00022840"/>
    </source>
</evidence>
<dbReference type="Pfam" id="PF00069">
    <property type="entry name" value="Pkinase"/>
    <property type="match status" value="1"/>
</dbReference>
<sequence length="271" mass="31556">MKMVQKLGFGANAVVFQVERYEHAQFSEFKTQKQYYALKVIQKSKIKCCKQSIDQIKEEIRTHRALSQCESALKLHKVYETANKLYLLLDYLDGGNLSTFLRKRDNIKESNIKSIIEQLLLGIHFMHQQNIVHRDLKLDNILLKSNKNGKYEIRIADFGLATQLKQGEHRYDKCGTPTYIAPEILRDGELTLKSDLFSLGSIMFNLCTGQYLFDLAECKKLIIINQICDLSHIPEKIKHLSQMCQDLIFKLLNTDPEQRIDCQQALNHQWF</sequence>
<name>A0A078B421_STYLE</name>
<dbReference type="SMART" id="SM00220">
    <property type="entry name" value="S_TKc"/>
    <property type="match status" value="1"/>
</dbReference>
<keyword evidence="10" id="KW-1185">Reference proteome</keyword>
<evidence type="ECO:0000256" key="6">
    <source>
        <dbReference type="PROSITE-ProRule" id="PRU10141"/>
    </source>
</evidence>
<dbReference type="OMA" id="CKQSIDQ"/>
<evidence type="ECO:0000259" key="8">
    <source>
        <dbReference type="PROSITE" id="PS50011"/>
    </source>
</evidence>
<dbReference type="PROSITE" id="PS50011">
    <property type="entry name" value="PROTEIN_KINASE_DOM"/>
    <property type="match status" value="1"/>
</dbReference>
<keyword evidence="1 7" id="KW-0723">Serine/threonine-protein kinase</keyword>
<dbReference type="Proteomes" id="UP000039865">
    <property type="component" value="Unassembled WGS sequence"/>
</dbReference>
<reference evidence="9 10" key="1">
    <citation type="submission" date="2014-06" db="EMBL/GenBank/DDBJ databases">
        <authorList>
            <person name="Swart Estienne"/>
        </authorList>
    </citation>
    <scope>NUCLEOTIDE SEQUENCE [LARGE SCALE GENOMIC DNA]</scope>
    <source>
        <strain evidence="9 10">130c</strain>
    </source>
</reference>
<keyword evidence="3 6" id="KW-0547">Nucleotide-binding</keyword>
<dbReference type="Gene3D" id="3.30.200.20">
    <property type="entry name" value="Phosphorylase Kinase, domain 1"/>
    <property type="match status" value="1"/>
</dbReference>
<gene>
    <name evidence="9" type="primary">Contig1785.g1930</name>
    <name evidence="9" type="ORF">STYLEM_18417</name>
</gene>
<protein>
    <submittedName>
        <fullName evidence="9">Serine threonine protein kinase</fullName>
    </submittedName>
</protein>
<dbReference type="SUPFAM" id="SSF56112">
    <property type="entry name" value="Protein kinase-like (PK-like)"/>
    <property type="match status" value="1"/>
</dbReference>
<dbReference type="OrthoDB" id="10252171at2759"/>
<dbReference type="PIRSF" id="PIRSF000654">
    <property type="entry name" value="Integrin-linked_kinase"/>
    <property type="match status" value="1"/>
</dbReference>
<dbReference type="InterPro" id="IPR008271">
    <property type="entry name" value="Ser/Thr_kinase_AS"/>
</dbReference>
<feature type="binding site" evidence="6">
    <location>
        <position position="39"/>
    </location>
    <ligand>
        <name>ATP</name>
        <dbReference type="ChEBI" id="CHEBI:30616"/>
    </ligand>
</feature>
<accession>A0A078B421</accession>
<dbReference type="InterPro" id="IPR011009">
    <property type="entry name" value="Kinase-like_dom_sf"/>
</dbReference>
<evidence type="ECO:0000256" key="4">
    <source>
        <dbReference type="ARBA" id="ARBA00022777"/>
    </source>
</evidence>
<dbReference type="GO" id="GO:0004674">
    <property type="term" value="F:protein serine/threonine kinase activity"/>
    <property type="evidence" value="ECO:0007669"/>
    <property type="project" value="UniProtKB-KW"/>
</dbReference>
<keyword evidence="2" id="KW-0808">Transferase</keyword>
<comment type="similarity">
    <text evidence="7">Belongs to the protein kinase superfamily.</text>
</comment>